<feature type="compositionally biased region" description="Pro residues" evidence="1">
    <location>
        <begin position="160"/>
        <end position="177"/>
    </location>
</feature>
<dbReference type="AlphaFoldDB" id="A0AAN1UTW4"/>
<organism evidence="2 3">
    <name type="scientific">Synechococcus elongatus PCC 11801</name>
    <dbReference type="NCBI Taxonomy" id="2219813"/>
    <lineage>
        <taxon>Bacteria</taxon>
        <taxon>Bacillati</taxon>
        <taxon>Cyanobacteriota</taxon>
        <taxon>Cyanophyceae</taxon>
        <taxon>Synechococcales</taxon>
        <taxon>Synechococcaceae</taxon>
        <taxon>Synechococcus</taxon>
    </lineage>
</organism>
<feature type="region of interest" description="Disordered" evidence="1">
    <location>
        <begin position="141"/>
        <end position="221"/>
    </location>
</feature>
<accession>A0AAN1UTW4</accession>
<name>A0AAN1UTW4_SYNEL</name>
<evidence type="ECO:0000256" key="1">
    <source>
        <dbReference type="SAM" id="MobiDB-lite"/>
    </source>
</evidence>
<sequence length="286" mass="29365">MTAGQPTEPTEAKTVTAVPVLPTDLEATVDQTIDAVFERLGLNSEQRNLWLTSRTASPTLVVYAPPPVPPATVMTQPEEDASRDRWRLAFAAFALLVAAGLSFWNLRQWQQQTAQVASGENQEFATYLSRSLDLLDADPTSETATAANPAASVPSLAGLLPPPPPSGVTGTLPPPAPLTVAPTSVGTLPPPPPLLPAPPVSTGGGNSVSPPPTPPSTAPVAAGRTLNGVIDLGDRSTALFTINGASQQVSVGQSLGDGYVVKQITSQSVTLGRGGSQQTIPIGGSF</sequence>
<feature type="compositionally biased region" description="Low complexity" evidence="1">
    <location>
        <begin position="149"/>
        <end position="159"/>
    </location>
</feature>
<dbReference type="Proteomes" id="UP000267249">
    <property type="component" value="Chromosome"/>
</dbReference>
<evidence type="ECO:0008006" key="4">
    <source>
        <dbReference type="Google" id="ProtNLM"/>
    </source>
</evidence>
<proteinExistence type="predicted"/>
<evidence type="ECO:0000313" key="3">
    <source>
        <dbReference type="Proteomes" id="UP000267249"/>
    </source>
</evidence>
<gene>
    <name evidence="2" type="ORF">DOP62_03665</name>
</gene>
<feature type="compositionally biased region" description="Low complexity" evidence="1">
    <location>
        <begin position="178"/>
        <end position="187"/>
    </location>
</feature>
<dbReference type="RefSeq" id="WP_208675682.1">
    <property type="nucleotide sequence ID" value="NZ_CP030139.2"/>
</dbReference>
<feature type="compositionally biased region" description="Pro residues" evidence="1">
    <location>
        <begin position="188"/>
        <end position="199"/>
    </location>
</feature>
<evidence type="ECO:0000313" key="2">
    <source>
        <dbReference type="EMBL" id="AZB71948.1"/>
    </source>
</evidence>
<protein>
    <recommendedName>
        <fullName evidence="4">Type II secretion system protein GspC N-terminal domain-containing protein</fullName>
    </recommendedName>
</protein>
<dbReference type="EMBL" id="CP030139">
    <property type="protein sequence ID" value="AZB71948.1"/>
    <property type="molecule type" value="Genomic_DNA"/>
</dbReference>
<reference evidence="2 3" key="1">
    <citation type="journal article" date="2018" name="Sci. Rep.">
        <title>Genome Features and Biochemical Characteristics of a Robust, Fast Growing and Naturally Transformable Cyanobacterium Synechococcus elongatus PCC 11801 Isolated from India.</title>
        <authorList>
            <person name="Jaiswal D."/>
            <person name="Sengupta A."/>
            <person name="Sohoni S."/>
            <person name="Sengupta S."/>
            <person name="Phadnavis A.G."/>
            <person name="Pakrasi H.B."/>
            <person name="Wangikar P.P."/>
        </authorList>
    </citation>
    <scope>NUCLEOTIDE SEQUENCE [LARGE SCALE GENOMIC DNA]</scope>
    <source>
        <strain evidence="2 3">PCC 11801</strain>
    </source>
</reference>